<keyword evidence="3" id="KW-0173">Coenzyme A biosynthesis</keyword>
<dbReference type="NCBIfam" id="TIGR00152">
    <property type="entry name" value="dephospho-CoA kinase"/>
    <property type="match status" value="1"/>
</dbReference>
<dbReference type="RefSeq" id="WP_183339964.1">
    <property type="nucleotide sequence ID" value="NZ_JACHZG010000001.1"/>
</dbReference>
<dbReference type="SUPFAM" id="SSF52540">
    <property type="entry name" value="P-loop containing nucleoside triphosphate hydrolases"/>
    <property type="match status" value="1"/>
</dbReference>
<dbReference type="Proteomes" id="UP000565572">
    <property type="component" value="Unassembled WGS sequence"/>
</dbReference>
<keyword evidence="6" id="KW-1185">Reference proteome</keyword>
<dbReference type="NCBIfam" id="NF002879">
    <property type="entry name" value="PRK03333.1"/>
    <property type="match status" value="1"/>
</dbReference>
<evidence type="ECO:0000256" key="3">
    <source>
        <dbReference type="HAMAP-Rule" id="MF_00376"/>
    </source>
</evidence>
<comment type="similarity">
    <text evidence="3">Belongs to the CoaE family.</text>
</comment>
<keyword evidence="2 3" id="KW-0067">ATP-binding</keyword>
<evidence type="ECO:0000256" key="1">
    <source>
        <dbReference type="ARBA" id="ARBA00022741"/>
    </source>
</evidence>
<dbReference type="CDD" id="cd02022">
    <property type="entry name" value="DPCK"/>
    <property type="match status" value="1"/>
</dbReference>
<evidence type="ECO:0000313" key="6">
    <source>
        <dbReference type="Proteomes" id="UP000565572"/>
    </source>
</evidence>
<dbReference type="Gene3D" id="3.40.50.300">
    <property type="entry name" value="P-loop containing nucleotide triphosphate hydrolases"/>
    <property type="match status" value="1"/>
</dbReference>
<evidence type="ECO:0000256" key="2">
    <source>
        <dbReference type="ARBA" id="ARBA00022840"/>
    </source>
</evidence>
<evidence type="ECO:0000256" key="4">
    <source>
        <dbReference type="NCBIfam" id="TIGR00152"/>
    </source>
</evidence>
<organism evidence="5 6">
    <name type="scientific">Microlunatus antarcticus</name>
    <dbReference type="NCBI Taxonomy" id="53388"/>
    <lineage>
        <taxon>Bacteria</taxon>
        <taxon>Bacillati</taxon>
        <taxon>Actinomycetota</taxon>
        <taxon>Actinomycetes</taxon>
        <taxon>Propionibacteriales</taxon>
        <taxon>Propionibacteriaceae</taxon>
        <taxon>Microlunatus</taxon>
    </lineage>
</organism>
<dbReference type="PANTHER" id="PTHR10695">
    <property type="entry name" value="DEPHOSPHO-COA KINASE-RELATED"/>
    <property type="match status" value="1"/>
</dbReference>
<comment type="pathway">
    <text evidence="3">Cofactor biosynthesis; coenzyme A biosynthesis; CoA from (R)-pantothenate: step 5/5.</text>
</comment>
<dbReference type="UniPathway" id="UPA00241">
    <property type="reaction ID" value="UER00356"/>
</dbReference>
<dbReference type="InterPro" id="IPR027417">
    <property type="entry name" value="P-loop_NTPase"/>
</dbReference>
<reference evidence="5 6" key="1">
    <citation type="submission" date="2020-08" db="EMBL/GenBank/DDBJ databases">
        <title>Sequencing the genomes of 1000 actinobacteria strains.</title>
        <authorList>
            <person name="Klenk H.-P."/>
        </authorList>
    </citation>
    <scope>NUCLEOTIDE SEQUENCE [LARGE SCALE GENOMIC DNA]</scope>
    <source>
        <strain evidence="5 6">DSM 11053</strain>
    </source>
</reference>
<name>A0A7W5P861_9ACTN</name>
<accession>A0A7W5P861</accession>
<dbReference type="PANTHER" id="PTHR10695:SF46">
    <property type="entry name" value="BIFUNCTIONAL COENZYME A SYNTHASE-RELATED"/>
    <property type="match status" value="1"/>
</dbReference>
<comment type="function">
    <text evidence="3">Catalyzes the phosphorylation of the 3'-hydroxyl group of dephosphocoenzyme A to form coenzyme A.</text>
</comment>
<comment type="caution">
    <text evidence="5">The sequence shown here is derived from an EMBL/GenBank/DDBJ whole genome shotgun (WGS) entry which is preliminary data.</text>
</comment>
<protein>
    <recommendedName>
        <fullName evidence="3 4">Dephospho-CoA kinase</fullName>
        <ecNumber evidence="3 4">2.7.1.24</ecNumber>
    </recommendedName>
    <alternativeName>
        <fullName evidence="3">Dephosphocoenzyme A kinase</fullName>
    </alternativeName>
</protein>
<dbReference type="AlphaFoldDB" id="A0A7W5P861"/>
<gene>
    <name evidence="3" type="primary">coaE</name>
    <name evidence="5" type="ORF">FHX39_003164</name>
</gene>
<keyword evidence="1 3" id="KW-0547">Nucleotide-binding</keyword>
<dbReference type="GO" id="GO:0004140">
    <property type="term" value="F:dephospho-CoA kinase activity"/>
    <property type="evidence" value="ECO:0007669"/>
    <property type="project" value="UniProtKB-UniRule"/>
</dbReference>
<proteinExistence type="inferred from homology"/>
<dbReference type="InterPro" id="IPR001977">
    <property type="entry name" value="Depp_CoAkinase"/>
</dbReference>
<dbReference type="EC" id="2.7.1.24" evidence="3 4"/>
<dbReference type="GO" id="GO:0005737">
    <property type="term" value="C:cytoplasm"/>
    <property type="evidence" value="ECO:0007669"/>
    <property type="project" value="UniProtKB-SubCell"/>
</dbReference>
<comment type="subcellular location">
    <subcellularLocation>
        <location evidence="3">Cytoplasm</location>
    </subcellularLocation>
</comment>
<keyword evidence="3 5" id="KW-0808">Transferase</keyword>
<dbReference type="GO" id="GO:0015937">
    <property type="term" value="P:coenzyme A biosynthetic process"/>
    <property type="evidence" value="ECO:0007669"/>
    <property type="project" value="UniProtKB-UniRule"/>
</dbReference>
<feature type="binding site" evidence="3">
    <location>
        <begin position="16"/>
        <end position="21"/>
    </location>
    <ligand>
        <name>ATP</name>
        <dbReference type="ChEBI" id="CHEBI:30616"/>
    </ligand>
</feature>
<sequence>MTAARARRIGLTGGIASGKSTVATLLEERGALVVDADVLAREVVEPGTPGLAAVVDRFGPTVLTPDGRLDRAALGRLVFSGDAAGSARRDLEAVVHPAVRARAAELEAGAQPGQAVVHVIPLLVETGQADAFDLVVVVDVPEDVQRARLLARGGLAEAEADARIAAQATRAARLAAADVVLDNAGDRDDLVRHVEELWARIGPR</sequence>
<dbReference type="EMBL" id="JACHZG010000001">
    <property type="protein sequence ID" value="MBB3328220.1"/>
    <property type="molecule type" value="Genomic_DNA"/>
</dbReference>
<dbReference type="HAMAP" id="MF_00376">
    <property type="entry name" value="Dephospho_CoA_kinase"/>
    <property type="match status" value="1"/>
</dbReference>
<dbReference type="GO" id="GO:0005524">
    <property type="term" value="F:ATP binding"/>
    <property type="evidence" value="ECO:0007669"/>
    <property type="project" value="UniProtKB-UniRule"/>
</dbReference>
<dbReference type="PROSITE" id="PS51219">
    <property type="entry name" value="DPCK"/>
    <property type="match status" value="1"/>
</dbReference>
<dbReference type="Pfam" id="PF01121">
    <property type="entry name" value="CoaE"/>
    <property type="match status" value="1"/>
</dbReference>
<keyword evidence="3" id="KW-0963">Cytoplasm</keyword>
<comment type="catalytic activity">
    <reaction evidence="3">
        <text>3'-dephospho-CoA + ATP = ADP + CoA + H(+)</text>
        <dbReference type="Rhea" id="RHEA:18245"/>
        <dbReference type="ChEBI" id="CHEBI:15378"/>
        <dbReference type="ChEBI" id="CHEBI:30616"/>
        <dbReference type="ChEBI" id="CHEBI:57287"/>
        <dbReference type="ChEBI" id="CHEBI:57328"/>
        <dbReference type="ChEBI" id="CHEBI:456216"/>
        <dbReference type="EC" id="2.7.1.24"/>
    </reaction>
</comment>
<keyword evidence="3 5" id="KW-0418">Kinase</keyword>
<evidence type="ECO:0000313" key="5">
    <source>
        <dbReference type="EMBL" id="MBB3328220.1"/>
    </source>
</evidence>